<dbReference type="OrthoDB" id="9815009at2"/>
<dbReference type="Pfam" id="PF08279">
    <property type="entry name" value="HTH_11"/>
    <property type="match status" value="1"/>
</dbReference>
<dbReference type="InterPro" id="IPR026881">
    <property type="entry name" value="WYL_dom"/>
</dbReference>
<sequence>MKIERLLGILFYILNRDRVSATRLAKEFNVSRRTIIRDIDTLSLAGVPIYAEVGVNGGYAINPDYQVSNKIIDQTNADYLLLALESLKSVYGTKKVNDTYEKIKAVYALPDDQTLLEIDFSVVNENSSVIENIALLKNAVQEKKAVSFDYINLKKEKSHVTIDALHVFYKWYAWYLLGYNQEKQECRMYKIIRLRNLNVQSEQWQNDYDVADLMQKHVEQQHTDVQSIIIEYQKESQILIEEYFQGETLNESPTTRTIELKMRENNFMLFSLLLGFGDQIKVLAPASFAEKIKTHLEATLQNNYPNSDR</sequence>
<dbReference type="PROSITE" id="PS51000">
    <property type="entry name" value="HTH_DEOR_2"/>
    <property type="match status" value="1"/>
</dbReference>
<accession>A0A1E5GB30</accession>
<dbReference type="PIRSF" id="PIRSF016838">
    <property type="entry name" value="PafC"/>
    <property type="match status" value="1"/>
</dbReference>
<dbReference type="PANTHER" id="PTHR34580">
    <property type="match status" value="1"/>
</dbReference>
<evidence type="ECO:0000256" key="1">
    <source>
        <dbReference type="ARBA" id="ARBA00023015"/>
    </source>
</evidence>
<dbReference type="Proteomes" id="UP000094068">
    <property type="component" value="Unassembled WGS sequence"/>
</dbReference>
<organism evidence="4 5">
    <name type="scientific">Enterococcus ureasiticus</name>
    <dbReference type="NCBI Taxonomy" id="903984"/>
    <lineage>
        <taxon>Bacteria</taxon>
        <taxon>Bacillati</taxon>
        <taxon>Bacillota</taxon>
        <taxon>Bacilli</taxon>
        <taxon>Lactobacillales</taxon>
        <taxon>Enterococcaceae</taxon>
        <taxon>Enterococcus</taxon>
    </lineage>
</organism>
<dbReference type="InterPro" id="IPR028349">
    <property type="entry name" value="PafC-like"/>
</dbReference>
<keyword evidence="1" id="KW-0805">Transcription regulation</keyword>
<reference evidence="5" key="1">
    <citation type="submission" date="2016-09" db="EMBL/GenBank/DDBJ databases">
        <authorList>
            <person name="Gulvik C.A."/>
        </authorList>
    </citation>
    <scope>NUCLEOTIDE SEQUENCE [LARGE SCALE GENOMIC DNA]</scope>
    <source>
        <strain evidence="5">DSM 23328</strain>
    </source>
</reference>
<evidence type="ECO:0000313" key="4">
    <source>
        <dbReference type="EMBL" id="OEG09470.1"/>
    </source>
</evidence>
<name>A0A1E5GB30_9ENTE</name>
<dbReference type="InterPro" id="IPR013196">
    <property type="entry name" value="HTH_11"/>
</dbReference>
<gene>
    <name evidence="4" type="ORF">BCR21_14030</name>
</gene>
<dbReference type="RefSeq" id="WP_069647148.1">
    <property type="nucleotide sequence ID" value="NZ_MIJZ01000016.1"/>
</dbReference>
<dbReference type="InterPro" id="IPR036388">
    <property type="entry name" value="WH-like_DNA-bd_sf"/>
</dbReference>
<dbReference type="SUPFAM" id="SSF46785">
    <property type="entry name" value="Winged helix' DNA-binding domain"/>
    <property type="match status" value="1"/>
</dbReference>
<dbReference type="InterPro" id="IPR001034">
    <property type="entry name" value="DeoR_HTH"/>
</dbReference>
<proteinExistence type="predicted"/>
<protein>
    <submittedName>
        <fullName evidence="4">Transcriptional regulator</fullName>
    </submittedName>
</protein>
<evidence type="ECO:0000313" key="5">
    <source>
        <dbReference type="Proteomes" id="UP000094068"/>
    </source>
</evidence>
<dbReference type="Gene3D" id="1.10.10.10">
    <property type="entry name" value="Winged helix-like DNA-binding domain superfamily/Winged helix DNA-binding domain"/>
    <property type="match status" value="1"/>
</dbReference>
<dbReference type="GO" id="GO:0003700">
    <property type="term" value="F:DNA-binding transcription factor activity"/>
    <property type="evidence" value="ECO:0007669"/>
    <property type="project" value="InterPro"/>
</dbReference>
<dbReference type="PANTHER" id="PTHR34580:SF1">
    <property type="entry name" value="PROTEIN PAFC"/>
    <property type="match status" value="1"/>
</dbReference>
<dbReference type="InterPro" id="IPR036390">
    <property type="entry name" value="WH_DNA-bd_sf"/>
</dbReference>
<dbReference type="EMBL" id="MIJZ01000016">
    <property type="protein sequence ID" value="OEG09470.1"/>
    <property type="molecule type" value="Genomic_DNA"/>
</dbReference>
<feature type="domain" description="HTH deoR-type" evidence="3">
    <location>
        <begin position="2"/>
        <end position="61"/>
    </location>
</feature>
<dbReference type="InterPro" id="IPR051534">
    <property type="entry name" value="CBASS_pafABC_assoc_protein"/>
</dbReference>
<evidence type="ECO:0000259" key="3">
    <source>
        <dbReference type="PROSITE" id="PS51000"/>
    </source>
</evidence>
<keyword evidence="2" id="KW-0804">Transcription</keyword>
<evidence type="ECO:0000256" key="2">
    <source>
        <dbReference type="ARBA" id="ARBA00023163"/>
    </source>
</evidence>
<dbReference type="PROSITE" id="PS52050">
    <property type="entry name" value="WYL"/>
    <property type="match status" value="1"/>
</dbReference>
<comment type="caution">
    <text evidence="4">The sequence shown here is derived from an EMBL/GenBank/DDBJ whole genome shotgun (WGS) entry which is preliminary data.</text>
</comment>
<keyword evidence="5" id="KW-1185">Reference proteome</keyword>
<dbReference type="AlphaFoldDB" id="A0A1E5GB30"/>
<dbReference type="Pfam" id="PF13280">
    <property type="entry name" value="WYL"/>
    <property type="match status" value="1"/>
</dbReference>
<dbReference type="STRING" id="903984.BCR21_14030"/>